<organism evidence="1 2">
    <name type="scientific">Euphydryas editha</name>
    <name type="common">Edith's checkerspot</name>
    <dbReference type="NCBI Taxonomy" id="104508"/>
    <lineage>
        <taxon>Eukaryota</taxon>
        <taxon>Metazoa</taxon>
        <taxon>Ecdysozoa</taxon>
        <taxon>Arthropoda</taxon>
        <taxon>Hexapoda</taxon>
        <taxon>Insecta</taxon>
        <taxon>Pterygota</taxon>
        <taxon>Neoptera</taxon>
        <taxon>Endopterygota</taxon>
        <taxon>Lepidoptera</taxon>
        <taxon>Glossata</taxon>
        <taxon>Ditrysia</taxon>
        <taxon>Papilionoidea</taxon>
        <taxon>Nymphalidae</taxon>
        <taxon>Nymphalinae</taxon>
        <taxon>Euphydryas</taxon>
    </lineage>
</organism>
<dbReference type="PANTHER" id="PTHR10773">
    <property type="entry name" value="DNA-DIRECTED RNA POLYMERASES I, II, AND III SUBUNIT RPABC2"/>
    <property type="match status" value="1"/>
</dbReference>
<name>A0AAU9UTV8_EUPED</name>
<sequence>MYSSSLSNYREFLLIMLRGKTLLFDNIIASPASTSLKKISLQNFNLDDIVPKGEYSIREDGVSTLPVEATTPSNEDDFIEDSDDSVKDPDFVITRGMLRRRFLYNNQDDEVTVNLPSQSRSILQQGMHHSITSLTTNETNAAKKGKKRLCRREEWLSNKTKKARNLGEAYTSRTKERKAIPARSMLPPCNEKCTLKCTEKINESQRENKFNTYWKLGDITLQRNFIHKSIKPIIPKVRFTAKEKPRRLNHAFYLTFNQETQDLRGKNGHHHTVDDSIKQGVKDHISSIPRIESHYIRKHTTREFIEGGKTLADLYRDYKKDCETKQQPYANETMYTRIFNKDFNISFFTPKKDRCELCASYENAEGTAKENLKPKYLKHLEEKEESRREKERDKGNISQDNVVAVYDLQAVLQLPRGNTSVFYYKSKLNNLNLTISELNTDRNECYFWHEGEAKVMLLTDSTIEKQIQRRLKSGPIYVPSQYVEVIRSAKKKGRPYNLTEMSSCDFISLKTLAQDMGIHIQSFKISDVKILKIMKDSPTTLFYKTSFIQTEFLTAELSRKKNCGDINLKPAYRTKPKIKPNKINDLISLVESNHIPQFYASFYRSLNNN</sequence>
<dbReference type="PANTHER" id="PTHR10773:SF19">
    <property type="match status" value="1"/>
</dbReference>
<evidence type="ECO:0000313" key="2">
    <source>
        <dbReference type="Proteomes" id="UP001153954"/>
    </source>
</evidence>
<comment type="caution">
    <text evidence="1">The sequence shown here is derived from an EMBL/GenBank/DDBJ whole genome shotgun (WGS) entry which is preliminary data.</text>
</comment>
<accession>A0AAU9UTV8</accession>
<evidence type="ECO:0000313" key="1">
    <source>
        <dbReference type="EMBL" id="CAH2102446.1"/>
    </source>
</evidence>
<dbReference type="Proteomes" id="UP001153954">
    <property type="component" value="Unassembled WGS sequence"/>
</dbReference>
<reference evidence="1" key="1">
    <citation type="submission" date="2022-03" db="EMBL/GenBank/DDBJ databases">
        <authorList>
            <person name="Tunstrom K."/>
        </authorList>
    </citation>
    <scope>NUCLEOTIDE SEQUENCE</scope>
</reference>
<proteinExistence type="predicted"/>
<dbReference type="AlphaFoldDB" id="A0AAU9UTV8"/>
<gene>
    <name evidence="1" type="ORF">EEDITHA_LOCUS17078</name>
</gene>
<keyword evidence="2" id="KW-1185">Reference proteome</keyword>
<dbReference type="EMBL" id="CAKOGL010000025">
    <property type="protein sequence ID" value="CAH2102446.1"/>
    <property type="molecule type" value="Genomic_DNA"/>
</dbReference>
<protein>
    <submittedName>
        <fullName evidence="1">Uncharacterized protein</fullName>
    </submittedName>
</protein>